<protein>
    <submittedName>
        <fullName evidence="1">Unplaced genomic scaffold SPHSTscaffold_263, whole genome shotgun sequence</fullName>
    </submittedName>
</protein>
<reference evidence="1 2" key="1">
    <citation type="submission" date="2014-06" db="EMBL/GenBank/DDBJ databases">
        <title>Evolutionary Origins and Diversification of the Mycorrhizal Mutualists.</title>
        <authorList>
            <consortium name="DOE Joint Genome Institute"/>
            <consortium name="Mycorrhizal Genomics Consortium"/>
            <person name="Kohler A."/>
            <person name="Kuo A."/>
            <person name="Nagy L.G."/>
            <person name="Floudas D."/>
            <person name="Copeland A."/>
            <person name="Barry K.W."/>
            <person name="Cichocki N."/>
            <person name="Veneault-Fourrey C."/>
            <person name="LaButti K."/>
            <person name="Lindquist E.A."/>
            <person name="Lipzen A."/>
            <person name="Lundell T."/>
            <person name="Morin E."/>
            <person name="Murat C."/>
            <person name="Riley R."/>
            <person name="Ohm R."/>
            <person name="Sun H."/>
            <person name="Tunlid A."/>
            <person name="Henrissat B."/>
            <person name="Grigoriev I.V."/>
            <person name="Hibbett D.S."/>
            <person name="Martin F."/>
        </authorList>
    </citation>
    <scope>NUCLEOTIDE SEQUENCE [LARGE SCALE GENOMIC DNA]</scope>
    <source>
        <strain evidence="1 2">SS14</strain>
    </source>
</reference>
<evidence type="ECO:0000313" key="1">
    <source>
        <dbReference type="EMBL" id="KIJ27333.1"/>
    </source>
</evidence>
<accession>A0A0C9TDP0</accession>
<sequence length="153" mass="18166">MRWPDFDNPLTKTEEFWRDRQQFLHQRGYLLRPRFRPDWKPSWKGTGLCPWDIDDFLFNPRSSLIDAVRIADDFKVVLKLVETRREEIPIARYLSSASLRADSRNRTVPILDVIPLPDTDDKALLVMPLLRHFEDPPFSYLCEVVEAVRQLLQ</sequence>
<organism evidence="1 2">
    <name type="scientific">Sphaerobolus stellatus (strain SS14)</name>
    <dbReference type="NCBI Taxonomy" id="990650"/>
    <lineage>
        <taxon>Eukaryota</taxon>
        <taxon>Fungi</taxon>
        <taxon>Dikarya</taxon>
        <taxon>Basidiomycota</taxon>
        <taxon>Agaricomycotina</taxon>
        <taxon>Agaricomycetes</taxon>
        <taxon>Phallomycetidae</taxon>
        <taxon>Geastrales</taxon>
        <taxon>Sphaerobolaceae</taxon>
        <taxon>Sphaerobolus</taxon>
    </lineage>
</organism>
<dbReference type="Proteomes" id="UP000054279">
    <property type="component" value="Unassembled WGS sequence"/>
</dbReference>
<name>A0A0C9TDP0_SPHS4</name>
<dbReference type="HOGENOM" id="CLU_115226_0_0_1"/>
<feature type="non-terminal residue" evidence="1">
    <location>
        <position position="153"/>
    </location>
</feature>
<proteinExistence type="predicted"/>
<dbReference type="OrthoDB" id="5987198at2759"/>
<evidence type="ECO:0000313" key="2">
    <source>
        <dbReference type="Proteomes" id="UP000054279"/>
    </source>
</evidence>
<dbReference type="AlphaFoldDB" id="A0A0C9TDP0"/>
<dbReference type="EMBL" id="KN837338">
    <property type="protein sequence ID" value="KIJ27333.1"/>
    <property type="molecule type" value="Genomic_DNA"/>
</dbReference>
<keyword evidence="2" id="KW-1185">Reference proteome</keyword>
<gene>
    <name evidence="1" type="ORF">M422DRAFT_191169</name>
</gene>